<name>A0ABV1NZJ3_9ACTN</name>
<feature type="compositionally biased region" description="Low complexity" evidence="1">
    <location>
        <begin position="51"/>
        <end position="62"/>
    </location>
</feature>
<dbReference type="RefSeq" id="WP_349804758.1">
    <property type="nucleotide sequence ID" value="NZ_JBEGDP010000011.1"/>
</dbReference>
<dbReference type="SUPFAM" id="SSF55166">
    <property type="entry name" value="Hedgehog/DD-peptidase"/>
    <property type="match status" value="1"/>
</dbReference>
<accession>A0ABV1NZJ3</accession>
<feature type="compositionally biased region" description="Acidic residues" evidence="1">
    <location>
        <begin position="70"/>
        <end position="85"/>
    </location>
</feature>
<evidence type="ECO:0000313" key="4">
    <source>
        <dbReference type="Proteomes" id="UP001482520"/>
    </source>
</evidence>
<proteinExistence type="predicted"/>
<feature type="compositionally biased region" description="Basic residues" evidence="1">
    <location>
        <begin position="10"/>
        <end position="20"/>
    </location>
</feature>
<feature type="region of interest" description="Disordered" evidence="1">
    <location>
        <begin position="42"/>
        <end position="93"/>
    </location>
</feature>
<gene>
    <name evidence="3" type="ORF">V6R90_11495</name>
</gene>
<reference evidence="3 4" key="1">
    <citation type="submission" date="2024-02" db="EMBL/GenBank/DDBJ databases">
        <title>Full genome sequence of Nocardioides kribbensis.</title>
        <authorList>
            <person name="Poletto B.L."/>
            <person name="Silva G."/>
            <person name="Galante D."/>
            <person name="Campos K.R."/>
            <person name="Santos M.B.N."/>
            <person name="Sacchi C.T."/>
        </authorList>
    </citation>
    <scope>NUCLEOTIDE SEQUENCE [LARGE SCALE GENOMIC DNA]</scope>
    <source>
        <strain evidence="3 4">O4R</strain>
    </source>
</reference>
<keyword evidence="4" id="KW-1185">Reference proteome</keyword>
<organism evidence="3 4">
    <name type="scientific">Nocardioides kribbensis</name>
    <dbReference type="NCBI Taxonomy" id="305517"/>
    <lineage>
        <taxon>Bacteria</taxon>
        <taxon>Bacillati</taxon>
        <taxon>Actinomycetota</taxon>
        <taxon>Actinomycetes</taxon>
        <taxon>Propionibacteriales</taxon>
        <taxon>Nocardioidaceae</taxon>
        <taxon>Nocardioides</taxon>
    </lineage>
</organism>
<evidence type="ECO:0000313" key="3">
    <source>
        <dbReference type="EMBL" id="MEQ7847902.1"/>
    </source>
</evidence>
<dbReference type="EMBL" id="JBEGDP010000011">
    <property type="protein sequence ID" value="MEQ7847902.1"/>
    <property type="molecule type" value="Genomic_DNA"/>
</dbReference>
<evidence type="ECO:0000259" key="2">
    <source>
        <dbReference type="Pfam" id="PF13539"/>
    </source>
</evidence>
<dbReference type="InterPro" id="IPR039561">
    <property type="entry name" value="Peptidase_M15C"/>
</dbReference>
<feature type="region of interest" description="Disordered" evidence="1">
    <location>
        <begin position="1"/>
        <end position="20"/>
    </location>
</feature>
<dbReference type="Proteomes" id="UP001482520">
    <property type="component" value="Unassembled WGS sequence"/>
</dbReference>
<comment type="caution">
    <text evidence="3">The sequence shown here is derived from an EMBL/GenBank/DDBJ whole genome shotgun (WGS) entry which is preliminary data.</text>
</comment>
<dbReference type="InterPro" id="IPR009045">
    <property type="entry name" value="Zn_M74/Hedgehog-like"/>
</dbReference>
<sequence length="446" mass="46048">MRTLHLGAPLRHRRTAAGPARRRAAAAALVALGLLLAACGQDTGDDPDADPTPAGASTTAEPGGPGGDAPGDDTDDNDDGADDGAGEGSGAAPALDPAFAVEAPGPLEGPPQYADILVVAQDTIDPETVAAIDDLDDVSVESMSLAQASIEGKVLNVAVVDPASYRAWTTQPSPEAQEVWDRVAAGEVAVASDLEKKLPTDDDGFLRLGSAEDSEEVHVGAFAPQIPNAVDAVVNEKWGAAIGAKPANALLVSTGTTAPDRVVGPLQRMLPGQTSIQRLDVVATLGLDIDAAQTAFVVGAVADAVGTFNYTVIGGGRIAPEPSWVSTHIVTADVPILGSVTCNKAIIPQLTAALREVVERGLGDKIIPGQYGGCYYPRFIAGSTALSNHSFGLALDFNVPGNLRGTVGEIDRGVVDIFKKWGFTWGGDWSYTDPMHFEANRIVDPR</sequence>
<feature type="domain" description="Peptidase M15C" evidence="2">
    <location>
        <begin position="382"/>
        <end position="438"/>
    </location>
</feature>
<dbReference type="Gene3D" id="3.30.1380.10">
    <property type="match status" value="1"/>
</dbReference>
<evidence type="ECO:0000256" key="1">
    <source>
        <dbReference type="SAM" id="MobiDB-lite"/>
    </source>
</evidence>
<dbReference type="Pfam" id="PF13539">
    <property type="entry name" value="Peptidase_M15_4"/>
    <property type="match status" value="1"/>
</dbReference>
<protein>
    <submittedName>
        <fullName evidence="3">M15 family metallopeptidase</fullName>
    </submittedName>
</protein>